<reference evidence="6 8" key="2">
    <citation type="submission" date="2019-11" db="EMBL/GenBank/DDBJ databases">
        <title>Draft genome sequences of five Paenibacillus species of dairy origin.</title>
        <authorList>
            <person name="Olajide A.M."/>
            <person name="Chen S."/>
            <person name="Lapointe G."/>
        </authorList>
    </citation>
    <scope>NUCLEOTIDE SEQUENCE [LARGE SCALE GENOMIC DNA]</scope>
    <source>
        <strain evidence="6 8">3CT49</strain>
    </source>
</reference>
<comment type="similarity">
    <text evidence="1">Belongs to the nitroreductase family.</text>
</comment>
<feature type="compositionally biased region" description="Basic and acidic residues" evidence="3">
    <location>
        <begin position="171"/>
        <end position="185"/>
    </location>
</feature>
<evidence type="ECO:0000313" key="5">
    <source>
        <dbReference type="EMBL" id="KFM95409.1"/>
    </source>
</evidence>
<protein>
    <submittedName>
        <fullName evidence="5">NAD(P)H-flavin oxidoreductase</fullName>
    </submittedName>
    <submittedName>
        <fullName evidence="6">Nitroreductase family protein</fullName>
    </submittedName>
</protein>
<reference evidence="5 7" key="1">
    <citation type="submission" date="2014-04" db="EMBL/GenBank/DDBJ databases">
        <authorList>
            <person name="Bishop-Lilly K.A."/>
            <person name="Broomall S.M."/>
            <person name="Chain P.S."/>
            <person name="Chertkov O."/>
            <person name="Coyne S.R."/>
            <person name="Daligault H.E."/>
            <person name="Davenport K.W."/>
            <person name="Erkkila T."/>
            <person name="Frey K.G."/>
            <person name="Gibbons H.S."/>
            <person name="Gu W."/>
            <person name="Jaissle J."/>
            <person name="Johnson S.L."/>
            <person name="Koroleva G.I."/>
            <person name="Ladner J.T."/>
            <person name="Lo C.-C."/>
            <person name="Minogue T.D."/>
            <person name="Munk C."/>
            <person name="Palacios G.F."/>
            <person name="Redden C.L."/>
            <person name="Rosenzweig C.N."/>
            <person name="Scholz M.B."/>
            <person name="Teshima H."/>
            <person name="Xu Y."/>
        </authorList>
    </citation>
    <scope>NUCLEOTIDE SEQUENCE [LARGE SCALE GENOMIC DNA]</scope>
    <source>
        <strain evidence="5 7">8244</strain>
    </source>
</reference>
<feature type="region of interest" description="Disordered" evidence="3">
    <location>
        <begin position="171"/>
        <end position="195"/>
    </location>
</feature>
<keyword evidence="2" id="KW-0560">Oxidoreductase</keyword>
<dbReference type="CDD" id="cd02138">
    <property type="entry name" value="TdsD-like"/>
    <property type="match status" value="1"/>
</dbReference>
<feature type="domain" description="Nitroreductase" evidence="4">
    <location>
        <begin position="20"/>
        <end position="74"/>
    </location>
</feature>
<dbReference type="RefSeq" id="WP_036623680.1">
    <property type="nucleotide sequence ID" value="NZ_BGML01000031.1"/>
</dbReference>
<dbReference type="HOGENOM" id="CLU_070764_6_0_9"/>
<organism evidence="5 7">
    <name type="scientific">Paenibacillus macerans</name>
    <name type="common">Bacillus macerans</name>
    <dbReference type="NCBI Taxonomy" id="44252"/>
    <lineage>
        <taxon>Bacteria</taxon>
        <taxon>Bacillati</taxon>
        <taxon>Bacillota</taxon>
        <taxon>Bacilli</taxon>
        <taxon>Bacillales</taxon>
        <taxon>Paenibacillaceae</taxon>
        <taxon>Paenibacillus</taxon>
    </lineage>
</organism>
<dbReference type="PANTHER" id="PTHR43673:SF10">
    <property type="entry name" value="NADH DEHYDROGENASE_NAD(P)H NITROREDUCTASE XCC3605-RELATED"/>
    <property type="match status" value="1"/>
</dbReference>
<dbReference type="InterPro" id="IPR029479">
    <property type="entry name" value="Nitroreductase"/>
</dbReference>
<dbReference type="PATRIC" id="fig|44252.3.peg.5212"/>
<evidence type="ECO:0000259" key="4">
    <source>
        <dbReference type="Pfam" id="PF00881"/>
    </source>
</evidence>
<dbReference type="PANTHER" id="PTHR43673">
    <property type="entry name" value="NAD(P)H NITROREDUCTASE YDGI-RELATED"/>
    <property type="match status" value="1"/>
</dbReference>
<accession>A0A090YAA0</accession>
<gene>
    <name evidence="5" type="ORF">DJ90_5486</name>
    <name evidence="6" type="ORF">GNQ08_20225</name>
</gene>
<comment type="caution">
    <text evidence="5">The sequence shown here is derived from an EMBL/GenBank/DDBJ whole genome shotgun (WGS) entry which is preliminary data.</text>
</comment>
<dbReference type="AlphaFoldDB" id="A0A090YAA0"/>
<dbReference type="Gene3D" id="3.40.109.10">
    <property type="entry name" value="NADH Oxidase"/>
    <property type="match status" value="1"/>
</dbReference>
<evidence type="ECO:0000256" key="1">
    <source>
        <dbReference type="ARBA" id="ARBA00007118"/>
    </source>
</evidence>
<sequence length="195" mass="21874">MANAADLRKPGFEVSSQFINRWSPRSFLEKEIPEDVLFSLFEAARWAPSASNVQPWRFVIARTPEDREKFHSFILPGNLVWCTKAPVLAVILSQTATERGANGWHAFDAGAAWGYLALEAHNKGLITHAMGGFDQEKAREVLNVPDYYAIQAVIAIGYQGEKEVLPDNLQEREQPNDRRPLKDSLFEGSFGKDAL</sequence>
<dbReference type="EMBL" id="WNZZ01000017">
    <property type="protein sequence ID" value="MUG24699.1"/>
    <property type="molecule type" value="Genomic_DNA"/>
</dbReference>
<dbReference type="InterPro" id="IPR000415">
    <property type="entry name" value="Nitroreductase-like"/>
</dbReference>
<evidence type="ECO:0000313" key="7">
    <source>
        <dbReference type="Proteomes" id="UP000029278"/>
    </source>
</evidence>
<dbReference type="Proteomes" id="UP000029278">
    <property type="component" value="Unassembled WGS sequence"/>
</dbReference>
<evidence type="ECO:0000256" key="2">
    <source>
        <dbReference type="ARBA" id="ARBA00023002"/>
    </source>
</evidence>
<evidence type="ECO:0000313" key="8">
    <source>
        <dbReference type="Proteomes" id="UP000442469"/>
    </source>
</evidence>
<dbReference type="OrthoDB" id="9782629at2"/>
<dbReference type="GO" id="GO:0016491">
    <property type="term" value="F:oxidoreductase activity"/>
    <property type="evidence" value="ECO:0007669"/>
    <property type="project" value="UniProtKB-KW"/>
</dbReference>
<proteinExistence type="inferred from homology"/>
<name>A0A090YAA0_PAEMA</name>
<dbReference type="SUPFAM" id="SSF55469">
    <property type="entry name" value="FMN-dependent nitroreductase-like"/>
    <property type="match status" value="1"/>
</dbReference>
<dbReference type="EMBL" id="JMQA01000042">
    <property type="protein sequence ID" value="KFM95409.1"/>
    <property type="molecule type" value="Genomic_DNA"/>
</dbReference>
<evidence type="ECO:0000313" key="6">
    <source>
        <dbReference type="EMBL" id="MUG24699.1"/>
    </source>
</evidence>
<dbReference type="Pfam" id="PF00881">
    <property type="entry name" value="Nitroreductase"/>
    <property type="match status" value="2"/>
</dbReference>
<evidence type="ECO:0000256" key="3">
    <source>
        <dbReference type="SAM" id="MobiDB-lite"/>
    </source>
</evidence>
<dbReference type="GeneID" id="77007696"/>
<dbReference type="STRING" id="44252.DJ90_5486"/>
<feature type="domain" description="Nitroreductase" evidence="4">
    <location>
        <begin position="82"/>
        <end position="158"/>
    </location>
</feature>
<dbReference type="Proteomes" id="UP000442469">
    <property type="component" value="Unassembled WGS sequence"/>
</dbReference>
<keyword evidence="7" id="KW-1185">Reference proteome</keyword>